<feature type="region of interest" description="Disordered" evidence="1">
    <location>
        <begin position="69"/>
        <end position="91"/>
    </location>
</feature>
<protein>
    <submittedName>
        <fullName evidence="2">Uncharacterized protein</fullName>
    </submittedName>
</protein>
<organism evidence="2 3">
    <name type="scientific">Bacillus thermozeamaize</name>
    <dbReference type="NCBI Taxonomy" id="230954"/>
    <lineage>
        <taxon>Bacteria</taxon>
        <taxon>Bacillati</taxon>
        <taxon>Bacillota</taxon>
        <taxon>Bacilli</taxon>
        <taxon>Bacillales</taxon>
        <taxon>Bacillaceae</taxon>
        <taxon>Bacillus</taxon>
    </lineage>
</organism>
<dbReference type="AlphaFoldDB" id="A0A1Y3PH08"/>
<name>A0A1Y3PH08_9BACI</name>
<comment type="caution">
    <text evidence="2">The sequence shown here is derived from an EMBL/GenBank/DDBJ whole genome shotgun (WGS) entry which is preliminary data.</text>
</comment>
<evidence type="ECO:0000313" key="3">
    <source>
        <dbReference type="Proteomes" id="UP000196475"/>
    </source>
</evidence>
<dbReference type="Proteomes" id="UP000196475">
    <property type="component" value="Unassembled WGS sequence"/>
</dbReference>
<accession>A0A1Y3PH08</accession>
<proteinExistence type="predicted"/>
<feature type="compositionally biased region" description="Acidic residues" evidence="1">
    <location>
        <begin position="75"/>
        <end position="91"/>
    </location>
</feature>
<evidence type="ECO:0000313" key="2">
    <source>
        <dbReference type="EMBL" id="OUM85376.1"/>
    </source>
</evidence>
<reference evidence="3" key="1">
    <citation type="submission" date="2016-06" db="EMBL/GenBank/DDBJ databases">
        <authorList>
            <person name="Nascimento L."/>
            <person name="Pereira R.V."/>
            <person name="Martins L.F."/>
            <person name="Quaggio R.B."/>
            <person name="Silva A.M."/>
            <person name="Setubal J.C."/>
        </authorList>
    </citation>
    <scope>NUCLEOTIDE SEQUENCE [LARGE SCALE GENOMIC DNA]</scope>
</reference>
<sequence>MPNLECPNCGRIECDGCEYDYAGCYSGFPEKIIEYPEQKEETEEEKRERERQEKEYLLQLYERYKHLYPPGYNPFEEEDDDDFDWERDEDDDENDFQVVTINIDELVAERMRALVGDEDTDGKRSKKTRTKNQTMKKVLEELIEKLDKI</sequence>
<evidence type="ECO:0000256" key="1">
    <source>
        <dbReference type="SAM" id="MobiDB-lite"/>
    </source>
</evidence>
<dbReference type="EMBL" id="LZRT01000105">
    <property type="protein sequence ID" value="OUM85376.1"/>
    <property type="molecule type" value="Genomic_DNA"/>
</dbReference>
<gene>
    <name evidence="2" type="ORF">BAA01_03715</name>
</gene>